<evidence type="ECO:0000313" key="13">
    <source>
        <dbReference type="EMBL" id="MDX6806124.1"/>
    </source>
</evidence>
<dbReference type="InterPro" id="IPR001469">
    <property type="entry name" value="ATP_synth_F1_dsu/esu"/>
</dbReference>
<dbReference type="HAMAP" id="MF_00530">
    <property type="entry name" value="ATP_synth_epsil_bac"/>
    <property type="match status" value="1"/>
</dbReference>
<comment type="caution">
    <text evidence="13">The sequence shown here is derived from an EMBL/GenBank/DDBJ whole genome shotgun (WGS) entry which is preliminary data.</text>
</comment>
<keyword evidence="10" id="KW-1003">Cell membrane</keyword>
<evidence type="ECO:0000256" key="9">
    <source>
        <dbReference type="ARBA" id="ARBA00023310"/>
    </source>
</evidence>
<evidence type="ECO:0000256" key="10">
    <source>
        <dbReference type="HAMAP-Rule" id="MF_00530"/>
    </source>
</evidence>
<comment type="subcellular location">
    <subcellularLocation>
        <location evidence="10">Cell membrane</location>
        <topology evidence="10">Peripheral membrane protein</topology>
    </subcellularLocation>
    <subcellularLocation>
        <location evidence="2">Endomembrane system</location>
        <topology evidence="2">Peripheral membrane protein</topology>
    </subcellularLocation>
</comment>
<keyword evidence="9 10" id="KW-0066">ATP synthesis</keyword>
<evidence type="ECO:0000259" key="12">
    <source>
        <dbReference type="Pfam" id="PF02823"/>
    </source>
</evidence>
<feature type="domain" description="ATP synthase F1 complex delta/epsilon subunit N-terminal" evidence="12">
    <location>
        <begin position="6"/>
        <end position="83"/>
    </location>
</feature>
<dbReference type="NCBIfam" id="NF001851">
    <property type="entry name" value="PRK00571.2-4"/>
    <property type="match status" value="1"/>
</dbReference>
<reference evidence="13 14" key="1">
    <citation type="submission" date="2023-11" db="EMBL/GenBank/DDBJ databases">
        <authorList>
            <person name="Bao R."/>
        </authorList>
    </citation>
    <scope>NUCLEOTIDE SEQUENCE [LARGE SCALE GENOMIC DNA]</scope>
    <source>
        <strain evidence="13 14">PJ23</strain>
    </source>
</reference>
<dbReference type="Proteomes" id="UP001274321">
    <property type="component" value="Unassembled WGS sequence"/>
</dbReference>
<evidence type="ECO:0000256" key="8">
    <source>
        <dbReference type="ARBA" id="ARBA00023196"/>
    </source>
</evidence>
<evidence type="ECO:0000256" key="1">
    <source>
        <dbReference type="ARBA" id="ARBA00003543"/>
    </source>
</evidence>
<evidence type="ECO:0000256" key="5">
    <source>
        <dbReference type="ARBA" id="ARBA00022781"/>
    </source>
</evidence>
<keyword evidence="8 10" id="KW-0139">CF(1)</keyword>
<organism evidence="13 14">
    <name type="scientific">Terrihabitans rhizophilus</name>
    <dbReference type="NCBI Taxonomy" id="3092662"/>
    <lineage>
        <taxon>Bacteria</taxon>
        <taxon>Pseudomonadati</taxon>
        <taxon>Pseudomonadota</taxon>
        <taxon>Alphaproteobacteria</taxon>
        <taxon>Hyphomicrobiales</taxon>
        <taxon>Terrihabitans</taxon>
    </lineage>
</organism>
<keyword evidence="4 10" id="KW-0813">Transport</keyword>
<comment type="subunit">
    <text evidence="10 11">F-type ATPases have 2 components, CF(1) - the catalytic core - and CF(0) - the membrane proton channel. CF(1) has five subunits: alpha(3), beta(3), gamma(1), delta(1), epsilon(1). CF(0) has three main subunits: a, b and c.</text>
</comment>
<dbReference type="PANTHER" id="PTHR13822:SF10">
    <property type="entry name" value="ATP SYNTHASE EPSILON CHAIN, CHLOROPLASTIC"/>
    <property type="match status" value="1"/>
</dbReference>
<dbReference type="Pfam" id="PF02823">
    <property type="entry name" value="ATP-synt_DE_N"/>
    <property type="match status" value="1"/>
</dbReference>
<evidence type="ECO:0000256" key="4">
    <source>
        <dbReference type="ARBA" id="ARBA00022448"/>
    </source>
</evidence>
<comment type="similarity">
    <text evidence="3 10 11">Belongs to the ATPase epsilon chain family.</text>
</comment>
<dbReference type="PANTHER" id="PTHR13822">
    <property type="entry name" value="ATP SYNTHASE DELTA/EPSILON CHAIN"/>
    <property type="match status" value="1"/>
</dbReference>
<dbReference type="EMBL" id="JAXAFJ010000004">
    <property type="protein sequence ID" value="MDX6806124.1"/>
    <property type="molecule type" value="Genomic_DNA"/>
</dbReference>
<keyword evidence="14" id="KW-1185">Reference proteome</keyword>
<comment type="function">
    <text evidence="1 10">Produces ATP from ADP in the presence of a proton gradient across the membrane.</text>
</comment>
<dbReference type="InterPro" id="IPR036771">
    <property type="entry name" value="ATPsynth_dsu/esu_N"/>
</dbReference>
<keyword evidence="5 10" id="KW-0375">Hydrogen ion transport</keyword>
<evidence type="ECO:0000256" key="11">
    <source>
        <dbReference type="RuleBase" id="RU003656"/>
    </source>
</evidence>
<dbReference type="InterPro" id="IPR020546">
    <property type="entry name" value="ATP_synth_F1_dsu/esu_N"/>
</dbReference>
<evidence type="ECO:0000256" key="6">
    <source>
        <dbReference type="ARBA" id="ARBA00023065"/>
    </source>
</evidence>
<accession>A0ABU4RPU3</accession>
<name>A0ABU4RPU3_9HYPH</name>
<evidence type="ECO:0000256" key="3">
    <source>
        <dbReference type="ARBA" id="ARBA00005712"/>
    </source>
</evidence>
<protein>
    <recommendedName>
        <fullName evidence="10">ATP synthase epsilon chain</fullName>
    </recommendedName>
    <alternativeName>
        <fullName evidence="10">ATP synthase F1 sector epsilon subunit</fullName>
    </alternativeName>
    <alternativeName>
        <fullName evidence="10">F-ATPase epsilon subunit</fullName>
    </alternativeName>
</protein>
<keyword evidence="6 10" id="KW-0406">Ion transport</keyword>
<evidence type="ECO:0000313" key="14">
    <source>
        <dbReference type="Proteomes" id="UP001274321"/>
    </source>
</evidence>
<dbReference type="Gene3D" id="2.60.15.10">
    <property type="entry name" value="F0F1 ATP synthase delta/epsilon subunit, N-terminal"/>
    <property type="match status" value="1"/>
</dbReference>
<keyword evidence="7 10" id="KW-0472">Membrane</keyword>
<evidence type="ECO:0000256" key="2">
    <source>
        <dbReference type="ARBA" id="ARBA00004184"/>
    </source>
</evidence>
<sequence length="139" mass="14689">MASLPFELVSPERLLVSEQVESVTAPGLEGDFTVLAGHAPLIALLRPGFVIVTPASGAVRRLYIRGGFAEVNPAGLTILADMAIPAEELDSARVNAEIQIAQNAVSHTHDADARLRAEERLAWIKDLAGSTEPATATSH</sequence>
<dbReference type="NCBIfam" id="TIGR01216">
    <property type="entry name" value="ATP_synt_epsi"/>
    <property type="match status" value="1"/>
</dbReference>
<gene>
    <name evidence="10" type="primary">atpC</name>
    <name evidence="13" type="ORF">SCD90_08605</name>
</gene>
<dbReference type="CDD" id="cd12152">
    <property type="entry name" value="F1-ATPase_delta"/>
    <property type="match status" value="1"/>
</dbReference>
<dbReference type="RefSeq" id="WP_319844247.1">
    <property type="nucleotide sequence ID" value="NZ_JAXAFJ010000004.1"/>
</dbReference>
<evidence type="ECO:0000256" key="7">
    <source>
        <dbReference type="ARBA" id="ARBA00023136"/>
    </source>
</evidence>
<dbReference type="SUPFAM" id="SSF51344">
    <property type="entry name" value="Epsilon subunit of F1F0-ATP synthase N-terminal domain"/>
    <property type="match status" value="1"/>
</dbReference>
<proteinExistence type="inferred from homology"/>